<dbReference type="Proteomes" id="UP000321306">
    <property type="component" value="Unassembled WGS sequence"/>
</dbReference>
<keyword evidence="1" id="KW-0472">Membrane</keyword>
<dbReference type="PANTHER" id="PTHR33876">
    <property type="entry name" value="UNNAMED PRODUCT"/>
    <property type="match status" value="1"/>
</dbReference>
<sequence length="217" mass="23878">MLTLMVLGILLGMKHALEPDHLVAVSTMLHKERRLTPALRVGATWGLGHTTTLALGVLFLFLLKVPLQEDRLIYFEAPVALMLLLLGIKAIYDLFTAGREIYFHAHDGLTHAHTFRLFDPEQRHFRSYFIGLVHGLAGSGAMMLLLAGEFPSIWEALIYTVLFGVGSVVGMTLVSCGIALPFIASQQKPRLYQGLTLLSACASLFLGGQIVWEIVHA</sequence>
<keyword evidence="1" id="KW-0812">Transmembrane</keyword>
<dbReference type="OrthoDB" id="9811044at2"/>
<accession>A0A511MWP7</accession>
<feature type="transmembrane region" description="Helical" evidence="1">
    <location>
        <begin position="125"/>
        <end position="146"/>
    </location>
</feature>
<feature type="transmembrane region" description="Helical" evidence="1">
    <location>
        <begin position="195"/>
        <end position="215"/>
    </location>
</feature>
<feature type="transmembrane region" description="Helical" evidence="1">
    <location>
        <begin position="158"/>
        <end position="183"/>
    </location>
</feature>
<comment type="caution">
    <text evidence="2">The sequence shown here is derived from an EMBL/GenBank/DDBJ whole genome shotgun (WGS) entry which is preliminary data.</text>
</comment>
<evidence type="ECO:0000313" key="2">
    <source>
        <dbReference type="EMBL" id="GEM44999.1"/>
    </source>
</evidence>
<protein>
    <submittedName>
        <fullName evidence="2">Hydantoin utilization protein A</fullName>
    </submittedName>
</protein>
<name>A0A511MWP7_DEIC1</name>
<dbReference type="RefSeq" id="WP_146882233.1">
    <property type="nucleotide sequence ID" value="NZ_BJXB01000002.1"/>
</dbReference>
<dbReference type="EMBL" id="BJXB01000002">
    <property type="protein sequence ID" value="GEM44999.1"/>
    <property type="molecule type" value="Genomic_DNA"/>
</dbReference>
<evidence type="ECO:0000256" key="1">
    <source>
        <dbReference type="SAM" id="Phobius"/>
    </source>
</evidence>
<keyword evidence="3" id="KW-1185">Reference proteome</keyword>
<evidence type="ECO:0000313" key="3">
    <source>
        <dbReference type="Proteomes" id="UP000321306"/>
    </source>
</evidence>
<organism evidence="2 3">
    <name type="scientific">Deinococcus cellulosilyticus (strain DSM 18568 / NBRC 106333 / KACC 11606 / 5516J-15)</name>
    <dbReference type="NCBI Taxonomy" id="1223518"/>
    <lineage>
        <taxon>Bacteria</taxon>
        <taxon>Thermotogati</taxon>
        <taxon>Deinococcota</taxon>
        <taxon>Deinococci</taxon>
        <taxon>Deinococcales</taxon>
        <taxon>Deinococcaceae</taxon>
        <taxon>Deinococcus</taxon>
    </lineage>
</organism>
<dbReference type="AlphaFoldDB" id="A0A511MWP7"/>
<feature type="transmembrane region" description="Helical" evidence="1">
    <location>
        <begin position="72"/>
        <end position="92"/>
    </location>
</feature>
<feature type="transmembrane region" description="Helical" evidence="1">
    <location>
        <begin position="43"/>
        <end position="63"/>
    </location>
</feature>
<dbReference type="InterPro" id="IPR052776">
    <property type="entry name" value="Chloro_ReproSupport/MetalTrans"/>
</dbReference>
<reference evidence="2 3" key="1">
    <citation type="submission" date="2019-07" db="EMBL/GenBank/DDBJ databases">
        <title>Whole genome shotgun sequence of Deinococcus cellulosilyticus NBRC 106333.</title>
        <authorList>
            <person name="Hosoyama A."/>
            <person name="Uohara A."/>
            <person name="Ohji S."/>
            <person name="Ichikawa N."/>
        </authorList>
    </citation>
    <scope>NUCLEOTIDE SEQUENCE [LARGE SCALE GENOMIC DNA]</scope>
    <source>
        <strain evidence="2 3">NBRC 106333</strain>
    </source>
</reference>
<keyword evidence="1" id="KW-1133">Transmembrane helix</keyword>
<gene>
    <name evidence="2" type="ORF">DC3_06340</name>
</gene>
<dbReference type="PANTHER" id="PTHR33876:SF4">
    <property type="entry name" value="CHLOROPLAST PROTEIN FOR GROWTH AND FERTILITY 2"/>
    <property type="match status" value="1"/>
</dbReference>
<proteinExistence type="predicted"/>